<comment type="similarity">
    <text evidence="4">Belongs to the DegT/DnrJ/EryC1 family.</text>
</comment>
<feature type="modified residue" description="N6-(pyridoxal phosphate)lysine" evidence="3">
    <location>
        <position position="199"/>
    </location>
</feature>
<evidence type="ECO:0000256" key="3">
    <source>
        <dbReference type="PIRSR" id="PIRSR000390-2"/>
    </source>
</evidence>
<feature type="active site" description="Proton acceptor" evidence="2">
    <location>
        <position position="199"/>
    </location>
</feature>
<dbReference type="RefSeq" id="WP_073480781.1">
    <property type="nucleotide sequence ID" value="NZ_FQVN01000002.1"/>
</dbReference>
<accession>A0A1M4Z1V0</accession>
<dbReference type="SUPFAM" id="SSF53383">
    <property type="entry name" value="PLP-dependent transferases"/>
    <property type="match status" value="1"/>
</dbReference>
<dbReference type="InterPro" id="IPR015422">
    <property type="entry name" value="PyrdxlP-dep_Trfase_small"/>
</dbReference>
<dbReference type="InterPro" id="IPR015424">
    <property type="entry name" value="PyrdxlP-dep_Trfase"/>
</dbReference>
<dbReference type="PANTHER" id="PTHR30244:SF34">
    <property type="entry name" value="DTDP-4-AMINO-4,6-DIDEOXYGALACTOSE TRANSAMINASE"/>
    <property type="match status" value="1"/>
</dbReference>
<dbReference type="GO" id="GO:0000271">
    <property type="term" value="P:polysaccharide biosynthetic process"/>
    <property type="evidence" value="ECO:0007669"/>
    <property type="project" value="TreeGrafter"/>
</dbReference>
<dbReference type="PIRSF" id="PIRSF000390">
    <property type="entry name" value="PLP_StrS"/>
    <property type="match status" value="1"/>
</dbReference>
<keyword evidence="6" id="KW-1185">Reference proteome</keyword>
<dbReference type="PANTHER" id="PTHR30244">
    <property type="entry name" value="TRANSAMINASE"/>
    <property type="match status" value="1"/>
</dbReference>
<sequence length="416" mass="46044">MTSELALFGGTPVRTEPFPEGPRFRERDLERIREVVESGNLGGIPFPNRAHREFAELFCGRLGARHGVFLANGTVSLSVALRALGVHAGDEVITTGYTWMGTAAAIVHINAVPVLVDIDPNTWCVDPAAVEAAITPRTRAIVPVHLGNQIADLDALLAIARKHDLVVLEDCAHAHFAEWRGQCVGTHGDAGSFSFESSKIMTSGEGGFLVSREETTHHRAMSLVNCGRKEEGYDSFEGRMLGWNNRGTDLQAAFLVGQVEQHDELHARRKSNVELLTKGLTEIGGFTPVGDDDPRVTRRQYYEVLYRFDAEQWGGVHRDRVLEALLAEGVEFEGITFYPPLHRDSLFTVSAQDWPMIRDRYGDHLGPEDFHLPVSERAAFDESVWVHHSLLTGPASDVDQILEAVAKVRRNVDALR</sequence>
<evidence type="ECO:0000256" key="4">
    <source>
        <dbReference type="RuleBase" id="RU004508"/>
    </source>
</evidence>
<proteinExistence type="inferred from homology"/>
<comment type="cofactor">
    <cofactor evidence="1">
        <name>pyridoxal 5'-phosphate</name>
        <dbReference type="ChEBI" id="CHEBI:597326"/>
    </cofactor>
</comment>
<evidence type="ECO:0000313" key="5">
    <source>
        <dbReference type="EMBL" id="SHF12053.1"/>
    </source>
</evidence>
<dbReference type="Pfam" id="PF01041">
    <property type="entry name" value="DegT_DnrJ_EryC1"/>
    <property type="match status" value="1"/>
</dbReference>
<dbReference type="STRING" id="2017.SAMN05444320_102572"/>
<protein>
    <submittedName>
        <fullName evidence="5">dTDP-4-amino-4,6-dideoxygalactose transaminase</fullName>
    </submittedName>
</protein>
<name>A0A1M4Z1V0_STRHI</name>
<keyword evidence="3 4" id="KW-0663">Pyridoxal phosphate</keyword>
<dbReference type="CDD" id="cd00616">
    <property type="entry name" value="AHBA_syn"/>
    <property type="match status" value="1"/>
</dbReference>
<dbReference type="EMBL" id="FQVN01000002">
    <property type="protein sequence ID" value="SHF12053.1"/>
    <property type="molecule type" value="Genomic_DNA"/>
</dbReference>
<dbReference type="InterPro" id="IPR015421">
    <property type="entry name" value="PyrdxlP-dep_Trfase_major"/>
</dbReference>
<organism evidence="5 6">
    <name type="scientific">Streptoalloteichus hindustanus</name>
    <dbReference type="NCBI Taxonomy" id="2017"/>
    <lineage>
        <taxon>Bacteria</taxon>
        <taxon>Bacillati</taxon>
        <taxon>Actinomycetota</taxon>
        <taxon>Actinomycetes</taxon>
        <taxon>Pseudonocardiales</taxon>
        <taxon>Pseudonocardiaceae</taxon>
        <taxon>Streptoalloteichus</taxon>
    </lineage>
</organism>
<dbReference type="OrthoDB" id="5342089at2"/>
<evidence type="ECO:0000256" key="1">
    <source>
        <dbReference type="ARBA" id="ARBA00001933"/>
    </source>
</evidence>
<dbReference type="Gene3D" id="3.40.640.10">
    <property type="entry name" value="Type I PLP-dependent aspartate aminotransferase-like (Major domain)"/>
    <property type="match status" value="1"/>
</dbReference>
<dbReference type="AlphaFoldDB" id="A0A1M4Z1V0"/>
<dbReference type="InterPro" id="IPR000653">
    <property type="entry name" value="DegT/StrS_aminotransferase"/>
</dbReference>
<evidence type="ECO:0000313" key="6">
    <source>
        <dbReference type="Proteomes" id="UP000184501"/>
    </source>
</evidence>
<dbReference type="Proteomes" id="UP000184501">
    <property type="component" value="Unassembled WGS sequence"/>
</dbReference>
<gene>
    <name evidence="5" type="ORF">SAMN05444320_102572</name>
</gene>
<dbReference type="Gene3D" id="3.90.1150.10">
    <property type="entry name" value="Aspartate Aminotransferase, domain 1"/>
    <property type="match status" value="1"/>
</dbReference>
<reference evidence="5 6" key="1">
    <citation type="submission" date="2016-11" db="EMBL/GenBank/DDBJ databases">
        <authorList>
            <person name="Jaros S."/>
            <person name="Januszkiewicz K."/>
            <person name="Wedrychowicz H."/>
        </authorList>
    </citation>
    <scope>NUCLEOTIDE SEQUENCE [LARGE SCALE GENOMIC DNA]</scope>
    <source>
        <strain evidence="5 6">DSM 44523</strain>
    </source>
</reference>
<evidence type="ECO:0000256" key="2">
    <source>
        <dbReference type="PIRSR" id="PIRSR000390-1"/>
    </source>
</evidence>
<dbReference type="GO" id="GO:0030170">
    <property type="term" value="F:pyridoxal phosphate binding"/>
    <property type="evidence" value="ECO:0007669"/>
    <property type="project" value="TreeGrafter"/>
</dbReference>
<dbReference type="GO" id="GO:0008483">
    <property type="term" value="F:transaminase activity"/>
    <property type="evidence" value="ECO:0007669"/>
    <property type="project" value="TreeGrafter"/>
</dbReference>